<comment type="caution">
    <text evidence="2">The sequence shown here is derived from an EMBL/GenBank/DDBJ whole genome shotgun (WGS) entry which is preliminary data.</text>
</comment>
<evidence type="ECO:0000313" key="3">
    <source>
        <dbReference type="Proteomes" id="UP000291793"/>
    </source>
</evidence>
<dbReference type="EMBL" id="SJOP01000012">
    <property type="protein sequence ID" value="TCC04891.1"/>
    <property type="molecule type" value="Genomic_DNA"/>
</dbReference>
<accession>A0A4R0H3F0</accession>
<dbReference type="RefSeq" id="WP_131410761.1">
    <property type="nucleotide sequence ID" value="NZ_SJOP01000012.1"/>
</dbReference>
<dbReference type="AlphaFoldDB" id="A0A4R0H3F0"/>
<keyword evidence="3" id="KW-1185">Reference proteome</keyword>
<evidence type="ECO:0000313" key="2">
    <source>
        <dbReference type="EMBL" id="TCC04891.1"/>
    </source>
</evidence>
<dbReference type="Proteomes" id="UP000291793">
    <property type="component" value="Unassembled WGS sequence"/>
</dbReference>
<proteinExistence type="predicted"/>
<protein>
    <submittedName>
        <fullName evidence="2">Uncharacterized protein</fullName>
    </submittedName>
</protein>
<keyword evidence="1" id="KW-0175">Coiled coil</keyword>
<feature type="coiled-coil region" evidence="1">
    <location>
        <begin position="93"/>
        <end position="120"/>
    </location>
</feature>
<sequence>MPGFEFLSLLLSGYVRVYYKKVTVFRIIKSKLVALFFKYIDYRFLLYISKKYCFLFGKDYGLNSSFRQTHYNILGFQSTTTHFFCVMRQKILKNALAHENKQLLEQLEACAEKIRSYIDENKISSHLIFAPLHTVSDILQTVIAARVTRKPVVVVSVHNSMQSLHEKQNNNSQGISIEQFNPEAMKGNEGNSFQDIIFSLVENQKNLVIFPDAIPECTTRLTKKKMKTYPVRLLERSCELHSGIPVFSRLLKQSTLFYCIQLDDKNNLNVDILDCVGHRKVEKKMPELVELGIGRYNNEWTLWHYTSFFSYNF</sequence>
<reference evidence="2 3" key="1">
    <citation type="submission" date="2019-02" db="EMBL/GenBank/DDBJ databases">
        <title>The draft genome of Kosakonia quasisacchari strain WCHKQ120001.</title>
        <authorList>
            <person name="Wang C."/>
            <person name="Feng Y."/>
            <person name="Zong Z."/>
        </authorList>
    </citation>
    <scope>NUCLEOTIDE SEQUENCE [LARGE SCALE GENOMIC DNA]</scope>
    <source>
        <strain evidence="2 3">WCHKQ120001</strain>
    </source>
</reference>
<dbReference type="OrthoDB" id="6459610at2"/>
<gene>
    <name evidence="2" type="ORF">E0L21_14810</name>
</gene>
<evidence type="ECO:0000256" key="1">
    <source>
        <dbReference type="SAM" id="Coils"/>
    </source>
</evidence>
<organism evidence="2 3">
    <name type="scientific">Kosakonia quasisacchari</name>
    <dbReference type="NCBI Taxonomy" id="2529380"/>
    <lineage>
        <taxon>Bacteria</taxon>
        <taxon>Pseudomonadati</taxon>
        <taxon>Pseudomonadota</taxon>
        <taxon>Gammaproteobacteria</taxon>
        <taxon>Enterobacterales</taxon>
        <taxon>Enterobacteriaceae</taxon>
        <taxon>Kosakonia</taxon>
    </lineage>
</organism>
<name>A0A4R0H3F0_9ENTR</name>